<evidence type="ECO:0000313" key="10">
    <source>
        <dbReference type="Proteomes" id="UP001142055"/>
    </source>
</evidence>
<comment type="similarity">
    <text evidence="2">Belongs to the ABC transporter superfamily. ABCG family. Eye pigment precursor importer (TC 3.A.1.204) subfamily.</text>
</comment>
<accession>A0A9Q0RHB7</accession>
<feature type="transmembrane region" description="Helical" evidence="7">
    <location>
        <begin position="587"/>
        <end position="609"/>
    </location>
</feature>
<evidence type="ECO:0000256" key="6">
    <source>
        <dbReference type="ARBA" id="ARBA00023136"/>
    </source>
</evidence>
<feature type="transmembrane region" description="Helical" evidence="7">
    <location>
        <begin position="546"/>
        <end position="566"/>
    </location>
</feature>
<evidence type="ECO:0000256" key="2">
    <source>
        <dbReference type="ARBA" id="ARBA00005814"/>
    </source>
</evidence>
<dbReference type="SUPFAM" id="SSF52540">
    <property type="entry name" value="P-loop containing nucleoside triphosphate hydrolases"/>
    <property type="match status" value="1"/>
</dbReference>
<dbReference type="InterPro" id="IPR050352">
    <property type="entry name" value="ABCG_transporters"/>
</dbReference>
<evidence type="ECO:0000256" key="4">
    <source>
        <dbReference type="ARBA" id="ARBA00022692"/>
    </source>
</evidence>
<evidence type="ECO:0000256" key="7">
    <source>
        <dbReference type="SAM" id="Phobius"/>
    </source>
</evidence>
<dbReference type="GO" id="GO:0140359">
    <property type="term" value="F:ABC-type transporter activity"/>
    <property type="evidence" value="ECO:0007669"/>
    <property type="project" value="InterPro"/>
</dbReference>
<reference evidence="9" key="1">
    <citation type="submission" date="2022-12" db="EMBL/GenBank/DDBJ databases">
        <title>Genome assemblies of Blomia tropicalis.</title>
        <authorList>
            <person name="Cui Y."/>
        </authorList>
    </citation>
    <scope>NUCLEOTIDE SEQUENCE</scope>
    <source>
        <tissue evidence="9">Adult mites</tissue>
    </source>
</reference>
<dbReference type="PROSITE" id="PS50893">
    <property type="entry name" value="ABC_TRANSPORTER_2"/>
    <property type="match status" value="1"/>
</dbReference>
<name>A0A9Q0RHB7_BLOTA</name>
<dbReference type="PANTHER" id="PTHR48041">
    <property type="entry name" value="ABC TRANSPORTER G FAMILY MEMBER 28"/>
    <property type="match status" value="1"/>
</dbReference>
<dbReference type="AlphaFoldDB" id="A0A9Q0RHB7"/>
<protein>
    <recommendedName>
        <fullName evidence="8">ABC transporter domain-containing protein</fullName>
    </recommendedName>
</protein>
<organism evidence="9 10">
    <name type="scientific">Blomia tropicalis</name>
    <name type="common">Mite</name>
    <dbReference type="NCBI Taxonomy" id="40697"/>
    <lineage>
        <taxon>Eukaryota</taxon>
        <taxon>Metazoa</taxon>
        <taxon>Ecdysozoa</taxon>
        <taxon>Arthropoda</taxon>
        <taxon>Chelicerata</taxon>
        <taxon>Arachnida</taxon>
        <taxon>Acari</taxon>
        <taxon>Acariformes</taxon>
        <taxon>Sarcoptiformes</taxon>
        <taxon>Astigmata</taxon>
        <taxon>Glycyphagoidea</taxon>
        <taxon>Echimyopodidae</taxon>
        <taxon>Blomia</taxon>
    </lineage>
</organism>
<dbReference type="Proteomes" id="UP001142055">
    <property type="component" value="Chromosome 4"/>
</dbReference>
<evidence type="ECO:0000313" key="9">
    <source>
        <dbReference type="EMBL" id="KAJ6215528.1"/>
    </source>
</evidence>
<dbReference type="GO" id="GO:0016887">
    <property type="term" value="F:ATP hydrolysis activity"/>
    <property type="evidence" value="ECO:0007669"/>
    <property type="project" value="InterPro"/>
</dbReference>
<dbReference type="InterPro" id="IPR003439">
    <property type="entry name" value="ABC_transporter-like_ATP-bd"/>
</dbReference>
<dbReference type="InterPro" id="IPR013525">
    <property type="entry name" value="ABC2_TM"/>
</dbReference>
<dbReference type="Pfam" id="PF01061">
    <property type="entry name" value="ABC2_membrane"/>
    <property type="match status" value="1"/>
</dbReference>
<sequence length="648" mass="74578">MGIAFIDLKSSKKYFMGQSNPILSGVSGQFNYGTLNAIIGPKYSGKTDLAKCLAGRNNINIDFGTQFYINEDIPPRVAYFHKTVETNLLLSLTVQESLEYTFRFRSIKSSSDLLRRSMMNDLIQMLQLKEIQHVELRNINNEERIRVLIATSLATTERPNLIFLNEPFFEIDAVGIENLTILMKRLVRYYSIAIILTVEQILDSEILTIFDKLYVLSIGGQCIYEGTVEHLALFLRESDVTIMSKIQTPMERLMKIASKPDYNAIRLAQNTSKTRNDILHLSIKFGINAPNGIETKPSSITMDNIIEQFNRSSKHLYRTYWQSITFNLLLIIFSTTILITAYDKEIGVPDSCYNRSPNQTMARFAITNHNMYQNENDRNIIEQIGQHPMVDTIIGQQLIDQNVKFIFVLISGLTLTYLIISARVVNTETIVAINEHQNGWLNIGTYFIVKNILDPLVPLINTIICVIIAYLMTNQVVDIYHFIALLYSIMLSVICSQSAGSTIGILSLFNIERYQKILMITLFIIMIAFNGFLIPLNHIALWLNGFVHLSFLKLTYEMALISIYGFGRCQSSYVMDEFNIKNDEKLFWINSLIVFIHIIIYRLIFWLIISKKANQGQTYIERESTLNDDDEELENEYYNNQHSFFKNQ</sequence>
<comment type="subcellular location">
    <subcellularLocation>
        <location evidence="1">Membrane</location>
        <topology evidence="1">Multi-pass membrane protein</topology>
    </subcellularLocation>
</comment>
<gene>
    <name evidence="9" type="ORF">RDWZM_010028</name>
</gene>
<feature type="domain" description="ABC transporter" evidence="8">
    <location>
        <begin position="6"/>
        <end position="243"/>
    </location>
</feature>
<feature type="transmembrane region" description="Helical" evidence="7">
    <location>
        <begin position="517"/>
        <end position="540"/>
    </location>
</feature>
<dbReference type="Pfam" id="PF00005">
    <property type="entry name" value="ABC_tran"/>
    <property type="match status" value="1"/>
</dbReference>
<dbReference type="InterPro" id="IPR027417">
    <property type="entry name" value="P-loop_NTPase"/>
</dbReference>
<keyword evidence="10" id="KW-1185">Reference proteome</keyword>
<dbReference type="PANTHER" id="PTHR48041:SF91">
    <property type="entry name" value="ABC TRANSPORTER G FAMILY MEMBER 28"/>
    <property type="match status" value="1"/>
</dbReference>
<evidence type="ECO:0000256" key="1">
    <source>
        <dbReference type="ARBA" id="ARBA00004141"/>
    </source>
</evidence>
<dbReference type="EMBL" id="JAPWDV010000004">
    <property type="protein sequence ID" value="KAJ6215528.1"/>
    <property type="molecule type" value="Genomic_DNA"/>
</dbReference>
<keyword evidence="5 7" id="KW-1133">Transmembrane helix</keyword>
<feature type="transmembrane region" description="Helical" evidence="7">
    <location>
        <begin position="479"/>
        <end position="505"/>
    </location>
</feature>
<dbReference type="GO" id="GO:0016020">
    <property type="term" value="C:membrane"/>
    <property type="evidence" value="ECO:0007669"/>
    <property type="project" value="UniProtKB-SubCell"/>
</dbReference>
<comment type="caution">
    <text evidence="9">The sequence shown here is derived from an EMBL/GenBank/DDBJ whole genome shotgun (WGS) entry which is preliminary data.</text>
</comment>
<evidence type="ECO:0000256" key="3">
    <source>
        <dbReference type="ARBA" id="ARBA00022448"/>
    </source>
</evidence>
<dbReference type="GO" id="GO:0005524">
    <property type="term" value="F:ATP binding"/>
    <property type="evidence" value="ECO:0007669"/>
    <property type="project" value="InterPro"/>
</dbReference>
<dbReference type="Gene3D" id="3.40.50.300">
    <property type="entry name" value="P-loop containing nucleotide triphosphate hydrolases"/>
    <property type="match status" value="1"/>
</dbReference>
<feature type="transmembrane region" description="Helical" evidence="7">
    <location>
        <begin position="320"/>
        <end position="342"/>
    </location>
</feature>
<keyword evidence="3" id="KW-0813">Transport</keyword>
<keyword evidence="4 7" id="KW-0812">Transmembrane</keyword>
<evidence type="ECO:0000256" key="5">
    <source>
        <dbReference type="ARBA" id="ARBA00022989"/>
    </source>
</evidence>
<keyword evidence="6 7" id="KW-0472">Membrane</keyword>
<feature type="transmembrane region" description="Helical" evidence="7">
    <location>
        <begin position="405"/>
        <end position="425"/>
    </location>
</feature>
<evidence type="ECO:0000259" key="8">
    <source>
        <dbReference type="PROSITE" id="PS50893"/>
    </source>
</evidence>
<proteinExistence type="inferred from homology"/>
<feature type="transmembrane region" description="Helical" evidence="7">
    <location>
        <begin position="456"/>
        <end position="473"/>
    </location>
</feature>